<dbReference type="Ensembl" id="ENSHHUT00000083403.1">
    <property type="protein sequence ID" value="ENSHHUP00000080824.1"/>
    <property type="gene ID" value="ENSHHUG00000047044.1"/>
</dbReference>
<evidence type="ECO:0000256" key="5">
    <source>
        <dbReference type="ARBA" id="ARBA00022840"/>
    </source>
</evidence>
<evidence type="ECO:0000313" key="9">
    <source>
        <dbReference type="Proteomes" id="UP000314982"/>
    </source>
</evidence>
<evidence type="ECO:0000256" key="6">
    <source>
        <dbReference type="SAM" id="SignalP"/>
    </source>
</evidence>
<dbReference type="Gene3D" id="3.30.590.10">
    <property type="entry name" value="Glutamine synthetase/guanido kinase, catalytic domain"/>
    <property type="match status" value="1"/>
</dbReference>
<reference evidence="8" key="3">
    <citation type="submission" date="2025-09" db="UniProtKB">
        <authorList>
            <consortium name="Ensembl"/>
        </authorList>
    </citation>
    <scope>IDENTIFICATION</scope>
</reference>
<dbReference type="Proteomes" id="UP000314982">
    <property type="component" value="Unassembled WGS sequence"/>
</dbReference>
<dbReference type="STRING" id="62062.ENSHHUP00000080824"/>
<evidence type="ECO:0000256" key="4">
    <source>
        <dbReference type="ARBA" id="ARBA00022777"/>
    </source>
</evidence>
<dbReference type="AlphaFoldDB" id="A0A4W5R8V3"/>
<reference evidence="9" key="1">
    <citation type="submission" date="2018-06" db="EMBL/GenBank/DDBJ databases">
        <title>Genome assembly of Danube salmon.</title>
        <authorList>
            <person name="Macqueen D.J."/>
            <person name="Gundappa M.K."/>
        </authorList>
    </citation>
    <scope>NUCLEOTIDE SEQUENCE [LARGE SCALE GENOMIC DNA]</scope>
</reference>
<organism evidence="8 9">
    <name type="scientific">Hucho hucho</name>
    <name type="common">huchen</name>
    <dbReference type="NCBI Taxonomy" id="62062"/>
    <lineage>
        <taxon>Eukaryota</taxon>
        <taxon>Metazoa</taxon>
        <taxon>Chordata</taxon>
        <taxon>Craniata</taxon>
        <taxon>Vertebrata</taxon>
        <taxon>Euteleostomi</taxon>
        <taxon>Actinopterygii</taxon>
        <taxon>Neopterygii</taxon>
        <taxon>Teleostei</taxon>
        <taxon>Protacanthopterygii</taxon>
        <taxon>Salmoniformes</taxon>
        <taxon>Salmonidae</taxon>
        <taxon>Salmoninae</taxon>
        <taxon>Hucho</taxon>
    </lineage>
</organism>
<dbReference type="Pfam" id="PF00217">
    <property type="entry name" value="ATP-gua_Ptrans"/>
    <property type="match status" value="1"/>
</dbReference>
<keyword evidence="9" id="KW-1185">Reference proteome</keyword>
<dbReference type="GO" id="GO:0046314">
    <property type="term" value="P:phosphocreatine biosynthetic process"/>
    <property type="evidence" value="ECO:0007669"/>
    <property type="project" value="InterPro"/>
</dbReference>
<evidence type="ECO:0000259" key="7">
    <source>
        <dbReference type="Pfam" id="PF00217"/>
    </source>
</evidence>
<dbReference type="PANTHER" id="PTHR11547">
    <property type="entry name" value="ARGININE OR CREATINE KINASE"/>
    <property type="match status" value="1"/>
</dbReference>
<dbReference type="GO" id="GO:0004111">
    <property type="term" value="F:creatine kinase activity"/>
    <property type="evidence" value="ECO:0007669"/>
    <property type="project" value="UniProtKB-EC"/>
</dbReference>
<evidence type="ECO:0000256" key="2">
    <source>
        <dbReference type="ARBA" id="ARBA00022679"/>
    </source>
</evidence>
<dbReference type="InterPro" id="IPR000749">
    <property type="entry name" value="ATP-guanido_PTrfase"/>
</dbReference>
<feature type="chain" id="PRO_5021265928" description="creatine kinase" evidence="6">
    <location>
        <begin position="20"/>
        <end position="188"/>
    </location>
</feature>
<feature type="domain" description="Phosphagen kinase C-terminal" evidence="7">
    <location>
        <begin position="74"/>
        <end position="133"/>
    </location>
</feature>
<accession>A0A4W5R8V3</accession>
<evidence type="ECO:0000313" key="8">
    <source>
        <dbReference type="Ensembl" id="ENSHHUP00000080824.1"/>
    </source>
</evidence>
<dbReference type="SUPFAM" id="SSF55931">
    <property type="entry name" value="Glutamine synthetase/guanido kinase"/>
    <property type="match status" value="1"/>
</dbReference>
<keyword evidence="4" id="KW-0418">Kinase</keyword>
<dbReference type="GO" id="GO:0005524">
    <property type="term" value="F:ATP binding"/>
    <property type="evidence" value="ECO:0007669"/>
    <property type="project" value="UniProtKB-KW"/>
</dbReference>
<dbReference type="GO" id="GO:0005615">
    <property type="term" value="C:extracellular space"/>
    <property type="evidence" value="ECO:0007669"/>
    <property type="project" value="TreeGrafter"/>
</dbReference>
<name>A0A4W5R8V3_9TELE</name>
<dbReference type="EC" id="2.7.3.2" evidence="1"/>
<keyword evidence="5" id="KW-0067">ATP-binding</keyword>
<dbReference type="InterPro" id="IPR022414">
    <property type="entry name" value="ATP-guanido_PTrfase_cat"/>
</dbReference>
<keyword evidence="6" id="KW-0732">Signal</keyword>
<reference evidence="8" key="2">
    <citation type="submission" date="2025-08" db="UniProtKB">
        <authorList>
            <consortium name="Ensembl"/>
        </authorList>
    </citation>
    <scope>IDENTIFICATION</scope>
</reference>
<feature type="signal peptide" evidence="6">
    <location>
        <begin position="1"/>
        <end position="19"/>
    </location>
</feature>
<dbReference type="PANTHER" id="PTHR11547:SF52">
    <property type="entry name" value="CREATINE KINASE"/>
    <property type="match status" value="1"/>
</dbReference>
<proteinExistence type="predicted"/>
<protein>
    <recommendedName>
        <fullName evidence="1">creatine kinase</fullName>
        <ecNumber evidence="1">2.7.3.2</ecNumber>
    </recommendedName>
</protein>
<sequence>MICFRLLIYIFRIIMNMWAELPGKLYSRAELSHDKDDKGVTVGAPSLSQLRNGVARDWPDSRDVWSVLLFKYDANIAEAFQCICVVILKVGTLGRHTPEVFIWKQQLGWVVSSPADVGTGLRARVRVKLQHLPRRPQETAPLEVYNISNAQTIGLDAVGFTQLVVDGVKLLIRMKGEEKIDDLVPLQK</sequence>
<keyword evidence="2" id="KW-0808">Transferase</keyword>
<evidence type="ECO:0000256" key="1">
    <source>
        <dbReference type="ARBA" id="ARBA00012231"/>
    </source>
</evidence>
<evidence type="ECO:0000256" key="3">
    <source>
        <dbReference type="ARBA" id="ARBA00022741"/>
    </source>
</evidence>
<dbReference type="InterPro" id="IPR014746">
    <property type="entry name" value="Gln_synth/guanido_kin_cat_dom"/>
</dbReference>
<keyword evidence="3" id="KW-0547">Nucleotide-binding</keyword>